<dbReference type="AlphaFoldDB" id="K5E6L0"/>
<feature type="signal peptide" evidence="1">
    <location>
        <begin position="1"/>
        <end position="35"/>
    </location>
</feature>
<evidence type="ECO:0000313" key="2">
    <source>
        <dbReference type="EMBL" id="EKK01426.1"/>
    </source>
</evidence>
<reference evidence="2 3" key="1">
    <citation type="journal article" date="2013" name="Mar. Genomics">
        <title>Expression of sulfatases in Rhodopirellula baltica and the diversity of sulfatases in the genus Rhodopirellula.</title>
        <authorList>
            <person name="Wegner C.E."/>
            <person name="Richter-Heitmann T."/>
            <person name="Klindworth A."/>
            <person name="Klockow C."/>
            <person name="Richter M."/>
            <person name="Achstetter T."/>
            <person name="Glockner F.O."/>
            <person name="Harder J."/>
        </authorList>
    </citation>
    <scope>NUCLEOTIDE SEQUENCE [LARGE SCALE GENOMIC DNA]</scope>
    <source>
        <strain evidence="2 3">SH28</strain>
    </source>
</reference>
<dbReference type="Proteomes" id="UP000007993">
    <property type="component" value="Unassembled WGS sequence"/>
</dbReference>
<accession>K5E6L0</accession>
<dbReference type="InterPro" id="IPR006311">
    <property type="entry name" value="TAT_signal"/>
</dbReference>
<sequence>MKRSHLSRRTLLRGTGAAVALPLLDAMIPAMTASAATAAAPSRLKRIGYIYIPMGYNPAEWTPEGETLDELPSSLSPLEEVKDHLTVISNTDLQNAYPGSHATSNSAFLSAARAKRTESSDYYNGTTVDQVAARKIGATTQLPSLELSMDLLSTVGQCDNGYACVYQNSLSWASPTQPLPSEAHPRIVFESLFGEGGTPEQRRAAMQKRASLLDSINLEIKRIKNRVGASDRNKIDGYLESIREVERRIQLAEQNSHENPLPDLDRPVGVPTAYADHAKLMFDLQLLAFQGDITRVVSFQLAREASTRTYPEIGVPDPHHPVTHHGRDPEKLAKVAKINQFHVSLFADFLKRMNEVPEGDGTLLDHSLYMYGSGMGDPDAHDHSNLPILVAGGAAENMRGNRHLRFKDPEPLSNLHLTLLNKVGVPLESFADSTGTVDDLFDPVTL</sequence>
<dbReference type="RefSeq" id="WP_007332996.1">
    <property type="nucleotide sequence ID" value="NZ_AMCW01000098.1"/>
</dbReference>
<feature type="chain" id="PRO_5003883081" evidence="1">
    <location>
        <begin position="36"/>
        <end position="446"/>
    </location>
</feature>
<organism evidence="2 3">
    <name type="scientific">Rhodopirellula baltica SH28</name>
    <dbReference type="NCBI Taxonomy" id="993517"/>
    <lineage>
        <taxon>Bacteria</taxon>
        <taxon>Pseudomonadati</taxon>
        <taxon>Planctomycetota</taxon>
        <taxon>Planctomycetia</taxon>
        <taxon>Pirellulales</taxon>
        <taxon>Pirellulaceae</taxon>
        <taxon>Rhodopirellula</taxon>
    </lineage>
</organism>
<dbReference type="EMBL" id="AMCW01000098">
    <property type="protein sequence ID" value="EKK01426.1"/>
    <property type="molecule type" value="Genomic_DNA"/>
</dbReference>
<evidence type="ECO:0000313" key="3">
    <source>
        <dbReference type="Proteomes" id="UP000007993"/>
    </source>
</evidence>
<dbReference type="PROSITE" id="PS51318">
    <property type="entry name" value="TAT"/>
    <property type="match status" value="1"/>
</dbReference>
<dbReference type="Pfam" id="PF07586">
    <property type="entry name" value="HXXSHH"/>
    <property type="match status" value="1"/>
</dbReference>
<comment type="caution">
    <text evidence="2">The sequence shown here is derived from an EMBL/GenBank/DDBJ whole genome shotgun (WGS) entry which is preliminary data.</text>
</comment>
<gene>
    <name evidence="2" type="ORF">RBSH_03335</name>
</gene>
<dbReference type="PATRIC" id="fig|993517.3.peg.3619"/>
<protein>
    <submittedName>
        <fullName evidence="2">Secreted protein containing DUF1552</fullName>
    </submittedName>
</protein>
<keyword evidence="1" id="KW-0732">Signal</keyword>
<proteinExistence type="predicted"/>
<evidence type="ECO:0000256" key="1">
    <source>
        <dbReference type="SAM" id="SignalP"/>
    </source>
</evidence>
<name>K5E6L0_RHOBT</name>
<dbReference type="InterPro" id="IPR011447">
    <property type="entry name" value="DUF1552"/>
</dbReference>